<dbReference type="EMBL" id="ARYJ01000005">
    <property type="protein sequence ID" value="KCZ88728.1"/>
    <property type="molecule type" value="Genomic_DNA"/>
</dbReference>
<keyword evidence="1" id="KW-0805">Transcription regulation</keyword>
<dbReference type="PANTHER" id="PTHR30055:SF234">
    <property type="entry name" value="HTH-TYPE TRANSCRIPTIONAL REGULATOR BETI"/>
    <property type="match status" value="1"/>
</dbReference>
<dbReference type="RefSeq" id="WP_035581634.1">
    <property type="nucleotide sequence ID" value="NZ_ARYJ01000005.1"/>
</dbReference>
<dbReference type="Pfam" id="PF00440">
    <property type="entry name" value="TetR_N"/>
    <property type="match status" value="1"/>
</dbReference>
<dbReference type="AlphaFoldDB" id="A0A059FDY5"/>
<comment type="caution">
    <text evidence="6">The sequence shown here is derived from an EMBL/GenBank/DDBJ whole genome shotgun (WGS) entry which is preliminary data.</text>
</comment>
<feature type="domain" description="HTH tetR-type" evidence="5">
    <location>
        <begin position="14"/>
        <end position="74"/>
    </location>
</feature>
<sequence>MGELPVSKTVAKREARIAEILACAEKHFSIKGFHGAGISGIAADCGISVGHLYHYFGSKDELIQAVVKLEMRRQDESIAAFENLSPENLRIEMAELTNAIFSTDEEPFRTVLNFEILAEAQRNPDVAEILQQQDKQMRLRFVSILRRAGIDDPETRTELIFTIFSGLSARALRHPQQERAALLEVIKDVILKILGDKPVTSGAACA</sequence>
<evidence type="ECO:0000313" key="7">
    <source>
        <dbReference type="Proteomes" id="UP000024816"/>
    </source>
</evidence>
<dbReference type="PANTHER" id="PTHR30055">
    <property type="entry name" value="HTH-TYPE TRANSCRIPTIONAL REGULATOR RUTR"/>
    <property type="match status" value="1"/>
</dbReference>
<dbReference type="STRING" id="1280952.HJA_10174"/>
<evidence type="ECO:0000256" key="1">
    <source>
        <dbReference type="ARBA" id="ARBA00023015"/>
    </source>
</evidence>
<protein>
    <submittedName>
        <fullName evidence="6">TetR family transcriptional regulator</fullName>
    </submittedName>
</protein>
<name>A0A059FDY5_9PROT</name>
<proteinExistence type="predicted"/>
<dbReference type="InterPro" id="IPR036271">
    <property type="entry name" value="Tet_transcr_reg_TetR-rel_C_sf"/>
</dbReference>
<keyword evidence="2 4" id="KW-0238">DNA-binding</keyword>
<evidence type="ECO:0000256" key="3">
    <source>
        <dbReference type="ARBA" id="ARBA00023163"/>
    </source>
</evidence>
<organism evidence="6 7">
    <name type="scientific">Hyphomonas jannaschiana VP2</name>
    <dbReference type="NCBI Taxonomy" id="1280952"/>
    <lineage>
        <taxon>Bacteria</taxon>
        <taxon>Pseudomonadati</taxon>
        <taxon>Pseudomonadota</taxon>
        <taxon>Alphaproteobacteria</taxon>
        <taxon>Hyphomonadales</taxon>
        <taxon>Hyphomonadaceae</taxon>
        <taxon>Hyphomonas</taxon>
    </lineage>
</organism>
<reference evidence="6 7" key="1">
    <citation type="journal article" date="2014" name="Antonie Van Leeuwenhoek">
        <title>Hyphomonas beringensis sp. nov. and Hyphomonas chukchiensis sp. nov., isolated from surface seawater of the Bering Sea and Chukchi Sea.</title>
        <authorList>
            <person name="Li C."/>
            <person name="Lai Q."/>
            <person name="Li G."/>
            <person name="Dong C."/>
            <person name="Wang J."/>
            <person name="Liao Y."/>
            <person name="Shao Z."/>
        </authorList>
    </citation>
    <scope>NUCLEOTIDE SEQUENCE [LARGE SCALE GENOMIC DNA]</scope>
    <source>
        <strain evidence="6 7">VP2</strain>
    </source>
</reference>
<dbReference type="SUPFAM" id="SSF48498">
    <property type="entry name" value="Tetracyclin repressor-like, C-terminal domain"/>
    <property type="match status" value="1"/>
</dbReference>
<evidence type="ECO:0000259" key="5">
    <source>
        <dbReference type="PROSITE" id="PS50977"/>
    </source>
</evidence>
<dbReference type="GO" id="GO:0003700">
    <property type="term" value="F:DNA-binding transcription factor activity"/>
    <property type="evidence" value="ECO:0007669"/>
    <property type="project" value="TreeGrafter"/>
</dbReference>
<gene>
    <name evidence="6" type="ORF">HJA_10174</name>
</gene>
<dbReference type="PROSITE" id="PS50977">
    <property type="entry name" value="HTH_TETR_2"/>
    <property type="match status" value="1"/>
</dbReference>
<dbReference type="eggNOG" id="COG1309">
    <property type="taxonomic scope" value="Bacteria"/>
</dbReference>
<dbReference type="Gene3D" id="1.10.357.10">
    <property type="entry name" value="Tetracycline Repressor, domain 2"/>
    <property type="match status" value="1"/>
</dbReference>
<accession>A0A059FDY5</accession>
<dbReference type="SUPFAM" id="SSF46689">
    <property type="entry name" value="Homeodomain-like"/>
    <property type="match status" value="1"/>
</dbReference>
<evidence type="ECO:0000256" key="2">
    <source>
        <dbReference type="ARBA" id="ARBA00023125"/>
    </source>
</evidence>
<feature type="DNA-binding region" description="H-T-H motif" evidence="4">
    <location>
        <begin position="37"/>
        <end position="56"/>
    </location>
</feature>
<keyword evidence="3" id="KW-0804">Transcription</keyword>
<dbReference type="PATRIC" id="fig|1280952.3.peg.2031"/>
<keyword evidence="7" id="KW-1185">Reference proteome</keyword>
<evidence type="ECO:0000313" key="6">
    <source>
        <dbReference type="EMBL" id="KCZ88728.1"/>
    </source>
</evidence>
<dbReference type="InterPro" id="IPR041583">
    <property type="entry name" value="TetR_C_31"/>
</dbReference>
<dbReference type="InterPro" id="IPR050109">
    <property type="entry name" value="HTH-type_TetR-like_transc_reg"/>
</dbReference>
<evidence type="ECO:0000256" key="4">
    <source>
        <dbReference type="PROSITE-ProRule" id="PRU00335"/>
    </source>
</evidence>
<dbReference type="InterPro" id="IPR009057">
    <property type="entry name" value="Homeodomain-like_sf"/>
</dbReference>
<dbReference type="GO" id="GO:0000976">
    <property type="term" value="F:transcription cis-regulatory region binding"/>
    <property type="evidence" value="ECO:0007669"/>
    <property type="project" value="TreeGrafter"/>
</dbReference>
<dbReference type="PRINTS" id="PR00455">
    <property type="entry name" value="HTHTETR"/>
</dbReference>
<dbReference type="Pfam" id="PF17940">
    <property type="entry name" value="TetR_C_31"/>
    <property type="match status" value="1"/>
</dbReference>
<dbReference type="InterPro" id="IPR001647">
    <property type="entry name" value="HTH_TetR"/>
</dbReference>
<dbReference type="Proteomes" id="UP000024816">
    <property type="component" value="Unassembled WGS sequence"/>
</dbReference>